<evidence type="ECO:0000256" key="4">
    <source>
        <dbReference type="ARBA" id="ARBA00022801"/>
    </source>
</evidence>
<dbReference type="EMBL" id="ANOH01000445">
    <property type="protein sequence ID" value="EMI52173.1"/>
    <property type="molecule type" value="Genomic_DNA"/>
</dbReference>
<evidence type="ECO:0000313" key="11">
    <source>
        <dbReference type="EMBL" id="EMI52173.1"/>
    </source>
</evidence>
<dbReference type="Pfam" id="PF02838">
    <property type="entry name" value="Glyco_hydro_20b"/>
    <property type="match status" value="1"/>
</dbReference>
<dbReference type="InterPro" id="IPR008979">
    <property type="entry name" value="Galactose-bd-like_sf"/>
</dbReference>
<name>M5U897_9BACT</name>
<protein>
    <recommendedName>
        <fullName evidence="3">beta-N-acetylhexosaminidase</fullName>
        <ecNumber evidence="3">3.2.1.52</ecNumber>
    </recommendedName>
</protein>
<comment type="caution">
    <text evidence="11">The sequence shown here is derived from an EMBL/GenBank/DDBJ whole genome shotgun (WGS) entry which is preliminary data.</text>
</comment>
<feature type="domain" description="GH29D-like beta-sandwich" evidence="10">
    <location>
        <begin position="515"/>
        <end position="573"/>
    </location>
</feature>
<reference evidence="11 12" key="1">
    <citation type="journal article" date="2013" name="Mar. Genomics">
        <title>Expression of sulfatases in Rhodopirellula baltica and the diversity of sulfatases in the genus Rhodopirellula.</title>
        <authorList>
            <person name="Wegner C.E."/>
            <person name="Richter-Heitmann T."/>
            <person name="Klindworth A."/>
            <person name="Klockow C."/>
            <person name="Richter M."/>
            <person name="Achstetter T."/>
            <person name="Glockner F.O."/>
            <person name="Harder J."/>
        </authorList>
    </citation>
    <scope>NUCLEOTIDE SEQUENCE [LARGE SCALE GENOMIC DNA]</scope>
    <source>
        <strain evidence="11 12">SM41</strain>
    </source>
</reference>
<dbReference type="InterPro" id="IPR015882">
    <property type="entry name" value="HEX_bac_N"/>
</dbReference>
<dbReference type="PRINTS" id="PR00738">
    <property type="entry name" value="GLHYDRLASE20"/>
</dbReference>
<dbReference type="Pfam" id="PF00754">
    <property type="entry name" value="F5_F8_type_C"/>
    <property type="match status" value="1"/>
</dbReference>
<comment type="similarity">
    <text evidence="2">Belongs to the glycosyl hydrolase 20 family.</text>
</comment>
<feature type="domain" description="Glycoside hydrolase family 20 catalytic" evidence="7">
    <location>
        <begin position="320"/>
        <end position="473"/>
    </location>
</feature>
<keyword evidence="4" id="KW-0378">Hydrolase</keyword>
<dbReference type="GO" id="GO:0004563">
    <property type="term" value="F:beta-N-acetylhexosaminidase activity"/>
    <property type="evidence" value="ECO:0007669"/>
    <property type="project" value="UniProtKB-EC"/>
</dbReference>
<evidence type="ECO:0000313" key="12">
    <source>
        <dbReference type="Proteomes" id="UP000011885"/>
    </source>
</evidence>
<evidence type="ECO:0000259" key="8">
    <source>
        <dbReference type="Pfam" id="PF00754"/>
    </source>
</evidence>
<feature type="domain" description="Beta-hexosaminidase bacterial type N-terminal" evidence="9">
    <location>
        <begin position="50"/>
        <end position="172"/>
    </location>
</feature>
<dbReference type="GO" id="GO:0016020">
    <property type="term" value="C:membrane"/>
    <property type="evidence" value="ECO:0007669"/>
    <property type="project" value="TreeGrafter"/>
</dbReference>
<dbReference type="InterPro" id="IPR029018">
    <property type="entry name" value="Hex-like_dom2"/>
</dbReference>
<dbReference type="AlphaFoldDB" id="M5U897"/>
<dbReference type="Proteomes" id="UP000011885">
    <property type="component" value="Unassembled WGS sequence"/>
</dbReference>
<evidence type="ECO:0000256" key="2">
    <source>
        <dbReference type="ARBA" id="ARBA00006285"/>
    </source>
</evidence>
<comment type="catalytic activity">
    <reaction evidence="1">
        <text>Hydrolysis of terminal non-reducing N-acetyl-D-hexosamine residues in N-acetyl-beta-D-hexosaminides.</text>
        <dbReference type="EC" id="3.2.1.52"/>
    </reaction>
</comment>
<dbReference type="GO" id="GO:0005975">
    <property type="term" value="P:carbohydrate metabolic process"/>
    <property type="evidence" value="ECO:0007669"/>
    <property type="project" value="InterPro"/>
</dbReference>
<dbReference type="PANTHER" id="PTHR22600:SF57">
    <property type="entry name" value="BETA-N-ACETYLHEXOSAMINIDASE"/>
    <property type="match status" value="1"/>
</dbReference>
<evidence type="ECO:0000259" key="10">
    <source>
        <dbReference type="Pfam" id="PF13290"/>
    </source>
</evidence>
<gene>
    <name evidence="11" type="ORF">RSSM_06413</name>
</gene>
<sequence length="730" mass="81600">MRRFRLTRETAASHLPESDHFYPMKLPSLCALLLTLCISTPNLTAARPLALVPYPTQLSIETGKTLTLPGELTVRIPDNPSWVEHVEVTGTLIERISQGEHQLRLSDSPDALLQITKDDSLAPESYTLHIDETRLLLKASSLKGLAHGTATIMQLLGDSEHSQLPCLEIDDAPRTSYRNFMIDMGRNPHSVALLKETIDLLWFYKVDSAQLHLTDDQRIAFPSTAFPNLWDGLITLDEFRELEAYAVTRGVTLIPELEVPGHSSMLLKHYPDVFGKNGTELASSPKALKGIKTLLDEMMDVFPSTPYIHVGGDEAFGVPEEYQRDLINTLHEYLKSKGKQTLVWEGPRPGKGANKVNTEVIHLNWRTINYPADQMLKDGYRVVNASWDPLYLVDHYPRTNFTMTSPQHIYETMSLTRFKHVNPGIPTYSNPIDVQPTDQLLGFCMPWWEGREENYFAQIVPRIIPFAEVAWNPEISRDYSDFASRSAKTESVRRAAHYPVSITPSQLSVSGDSVFQNQTQVTLTCNLAVAPKDGSLPVVRYTLDGSEPTTSSELYVGPLTLSQSSTIRAAAFLDDQPIGHGSRSKLTAVDPTRNKALGKPVTSSVSSGSPFSVDRITDGGTDNLDFYLGYPASPEPISITIDLESIQTVNRIDVVAYTISGSYEKYTVECSTDGIHFEEVASRLDKPQKPVSHVQHELSPRDVRFVRIRTYGNRDYVFNSFSKIVEVLVY</sequence>
<accession>M5U897</accession>
<dbReference type="EC" id="3.2.1.52" evidence="3"/>
<dbReference type="InterPro" id="IPR015883">
    <property type="entry name" value="Glyco_hydro_20_cat"/>
</dbReference>
<feature type="active site" description="Proton donor" evidence="6">
    <location>
        <position position="314"/>
    </location>
</feature>
<evidence type="ECO:0000256" key="3">
    <source>
        <dbReference type="ARBA" id="ARBA00012663"/>
    </source>
</evidence>
<dbReference type="InterPro" id="IPR000421">
    <property type="entry name" value="FA58C"/>
</dbReference>
<evidence type="ECO:0000256" key="1">
    <source>
        <dbReference type="ARBA" id="ARBA00001231"/>
    </source>
</evidence>
<keyword evidence="12" id="KW-1185">Reference proteome</keyword>
<dbReference type="Gene3D" id="2.60.120.260">
    <property type="entry name" value="Galactose-binding domain-like"/>
    <property type="match status" value="1"/>
</dbReference>
<feature type="domain" description="Glycoside hydrolase family 20 catalytic" evidence="7">
    <location>
        <begin position="176"/>
        <end position="315"/>
    </location>
</feature>
<dbReference type="InterPro" id="IPR059177">
    <property type="entry name" value="GH29D-like_dom"/>
</dbReference>
<dbReference type="Gene3D" id="3.20.20.80">
    <property type="entry name" value="Glycosidases"/>
    <property type="match status" value="1"/>
</dbReference>
<keyword evidence="5" id="KW-0326">Glycosidase</keyword>
<dbReference type="Gene3D" id="3.30.379.10">
    <property type="entry name" value="Chitobiase/beta-hexosaminidase domain 2-like"/>
    <property type="match status" value="1"/>
</dbReference>
<proteinExistence type="inferred from homology"/>
<dbReference type="SUPFAM" id="SSF51445">
    <property type="entry name" value="(Trans)glycosidases"/>
    <property type="match status" value="1"/>
</dbReference>
<feature type="domain" description="F5/8 type C" evidence="8">
    <location>
        <begin position="603"/>
        <end position="712"/>
    </location>
</feature>
<dbReference type="SUPFAM" id="SSF55545">
    <property type="entry name" value="beta-N-acetylhexosaminidase-like domain"/>
    <property type="match status" value="1"/>
</dbReference>
<evidence type="ECO:0000256" key="5">
    <source>
        <dbReference type="ARBA" id="ARBA00023295"/>
    </source>
</evidence>
<organism evidence="11 12">
    <name type="scientific">Rhodopirellula sallentina SM41</name>
    <dbReference type="NCBI Taxonomy" id="1263870"/>
    <lineage>
        <taxon>Bacteria</taxon>
        <taxon>Pseudomonadati</taxon>
        <taxon>Planctomycetota</taxon>
        <taxon>Planctomycetia</taxon>
        <taxon>Pirellulales</taxon>
        <taxon>Pirellulaceae</taxon>
        <taxon>Rhodopirellula</taxon>
    </lineage>
</organism>
<dbReference type="SUPFAM" id="SSF49785">
    <property type="entry name" value="Galactose-binding domain-like"/>
    <property type="match status" value="1"/>
</dbReference>
<dbReference type="InterPro" id="IPR017853">
    <property type="entry name" value="GH"/>
</dbReference>
<dbReference type="PATRIC" id="fig|1263870.3.peg.6796"/>
<dbReference type="GO" id="GO:0030203">
    <property type="term" value="P:glycosaminoglycan metabolic process"/>
    <property type="evidence" value="ECO:0007669"/>
    <property type="project" value="TreeGrafter"/>
</dbReference>
<dbReference type="PANTHER" id="PTHR22600">
    <property type="entry name" value="BETA-HEXOSAMINIDASE"/>
    <property type="match status" value="1"/>
</dbReference>
<evidence type="ECO:0000256" key="6">
    <source>
        <dbReference type="PIRSR" id="PIRSR625705-1"/>
    </source>
</evidence>
<evidence type="ECO:0000259" key="7">
    <source>
        <dbReference type="Pfam" id="PF00728"/>
    </source>
</evidence>
<dbReference type="Pfam" id="PF00728">
    <property type="entry name" value="Glyco_hydro_20"/>
    <property type="match status" value="2"/>
</dbReference>
<evidence type="ECO:0000259" key="9">
    <source>
        <dbReference type="Pfam" id="PF02838"/>
    </source>
</evidence>
<dbReference type="Pfam" id="PF13290">
    <property type="entry name" value="CHB_HEX_C_1"/>
    <property type="match status" value="1"/>
</dbReference>
<dbReference type="InterPro" id="IPR025705">
    <property type="entry name" value="Beta_hexosaminidase_sua/sub"/>
</dbReference>